<accession>Q9FXL7</accession>
<dbReference type="AlphaFoldDB" id="Q9FXL7"/>
<dbReference type="PANTHER" id="PTHR32322">
    <property type="entry name" value="INNER MEMBRANE TRANSPORTER"/>
    <property type="match status" value="1"/>
</dbReference>
<evidence type="ECO:0000256" key="3">
    <source>
        <dbReference type="ARBA" id="ARBA00022692"/>
    </source>
</evidence>
<comment type="similarity">
    <text evidence="2">Belongs to the drug/metabolite transporter (DMT) superfamily. Plant drug/metabolite exporter (P-DME) (TC 2.A.7.4) family.</text>
</comment>
<evidence type="ECO:0000256" key="1">
    <source>
        <dbReference type="ARBA" id="ARBA00004141"/>
    </source>
</evidence>
<keyword evidence="3 6" id="KW-0812">Transmembrane</keyword>
<dbReference type="SUPFAM" id="SSF103481">
    <property type="entry name" value="Multidrug resistance efflux transporter EmrE"/>
    <property type="match status" value="2"/>
</dbReference>
<protein>
    <recommendedName>
        <fullName evidence="7">EamA domain-containing protein</fullName>
    </recommendedName>
</protein>
<feature type="transmembrane region" description="Helical" evidence="6">
    <location>
        <begin position="38"/>
        <end position="56"/>
    </location>
</feature>
<feature type="transmembrane region" description="Helical" evidence="6">
    <location>
        <begin position="131"/>
        <end position="152"/>
    </location>
</feature>
<name>Q9FXL7_SOYBN</name>
<dbReference type="Pfam" id="PF00892">
    <property type="entry name" value="EamA"/>
    <property type="match status" value="2"/>
</dbReference>
<sequence>MTNRTKGLLCAILGPLLWGINSVVVDMLFAQGVNARWFATFRLIVAGAVLLVWAYLKQGNQIFAPFKRWRDAGHLLIFSFFGMLFVQYTYIMAIEAGNAATATVLQFTNPIMIAIFLAIRHWQLPARQDVIAIIFAVVGTVLIATHGQIGTLAMSTPALVWGLLAGVGAVFYTLLPHQLITKFGAVTVSAWAMAISGIGINFVNPVWVDAPDWRLPVIGLLSFSILIGTAFAYVVFIQSLAWIKPTVASTLGALEPLMGTILSILIFHIAFGVADMIGSILIISTVFIQALRRTIF</sequence>
<dbReference type="InterPro" id="IPR037185">
    <property type="entry name" value="EmrE-like"/>
</dbReference>
<feature type="transmembrane region" description="Helical" evidence="6">
    <location>
        <begin position="215"/>
        <end position="236"/>
    </location>
</feature>
<dbReference type="InterPro" id="IPR050638">
    <property type="entry name" value="AA-Vitamin_Transporters"/>
</dbReference>
<organism evidence="8">
    <name type="scientific">Glycine max</name>
    <name type="common">Soybean</name>
    <name type="synonym">Glycine hispida</name>
    <dbReference type="NCBI Taxonomy" id="3847"/>
    <lineage>
        <taxon>Eukaryota</taxon>
        <taxon>Viridiplantae</taxon>
        <taxon>Streptophyta</taxon>
        <taxon>Embryophyta</taxon>
        <taxon>Tracheophyta</taxon>
        <taxon>Spermatophyta</taxon>
        <taxon>Magnoliopsida</taxon>
        <taxon>eudicotyledons</taxon>
        <taxon>Gunneridae</taxon>
        <taxon>Pentapetalae</taxon>
        <taxon>rosids</taxon>
        <taxon>fabids</taxon>
        <taxon>Fabales</taxon>
        <taxon>Fabaceae</taxon>
        <taxon>Papilionoideae</taxon>
        <taxon>50 kb inversion clade</taxon>
        <taxon>NPAAA clade</taxon>
        <taxon>indigoferoid/millettioid clade</taxon>
        <taxon>Phaseoleae</taxon>
        <taxon>Glycine</taxon>
        <taxon>Glycine subgen. Soja</taxon>
    </lineage>
</organism>
<feature type="domain" description="EamA" evidence="7">
    <location>
        <begin position="158"/>
        <end position="288"/>
    </location>
</feature>
<keyword evidence="5 6" id="KW-0472">Membrane</keyword>
<reference evidence="8" key="1">
    <citation type="submission" date="2000-09" db="EMBL/GenBank/DDBJ databases">
        <title>Isolation and characterization of a cDNA clone which complements the light sensitivity of Escherichia coli mutant strain VS101.</title>
        <authorList>
            <person name="Kanjo N."/>
            <person name="Narita S."/>
            <person name="Nakahigashi K."/>
            <person name="Inokuchi H."/>
        </authorList>
    </citation>
    <scope>NUCLEOTIDE SEQUENCE</scope>
</reference>
<feature type="transmembrane region" description="Helical" evidence="6">
    <location>
        <begin position="76"/>
        <end position="93"/>
    </location>
</feature>
<feature type="domain" description="EamA" evidence="7">
    <location>
        <begin position="6"/>
        <end position="144"/>
    </location>
</feature>
<evidence type="ECO:0000256" key="6">
    <source>
        <dbReference type="SAM" id="Phobius"/>
    </source>
</evidence>
<feature type="transmembrane region" description="Helical" evidence="6">
    <location>
        <begin position="276"/>
        <end position="295"/>
    </location>
</feature>
<dbReference type="GO" id="GO:0016020">
    <property type="term" value="C:membrane"/>
    <property type="evidence" value="ECO:0007669"/>
    <property type="project" value="UniProtKB-SubCell"/>
</dbReference>
<proteinExistence type="evidence at transcript level"/>
<dbReference type="PANTHER" id="PTHR32322:SF2">
    <property type="entry name" value="EAMA DOMAIN-CONTAINING PROTEIN"/>
    <property type="match status" value="1"/>
</dbReference>
<feature type="transmembrane region" description="Helical" evidence="6">
    <location>
        <begin position="183"/>
        <end position="203"/>
    </location>
</feature>
<evidence type="ECO:0000313" key="8">
    <source>
        <dbReference type="EMBL" id="BAB16415.1"/>
    </source>
</evidence>
<comment type="subcellular location">
    <subcellularLocation>
        <location evidence="1">Membrane</location>
        <topology evidence="1">Multi-pass membrane protein</topology>
    </subcellularLocation>
</comment>
<dbReference type="InterPro" id="IPR000620">
    <property type="entry name" value="EamA_dom"/>
</dbReference>
<evidence type="ECO:0000259" key="7">
    <source>
        <dbReference type="Pfam" id="PF00892"/>
    </source>
</evidence>
<evidence type="ECO:0000256" key="4">
    <source>
        <dbReference type="ARBA" id="ARBA00022989"/>
    </source>
</evidence>
<evidence type="ECO:0000256" key="2">
    <source>
        <dbReference type="ARBA" id="ARBA00007635"/>
    </source>
</evidence>
<keyword evidence="4 6" id="KW-1133">Transmembrane helix</keyword>
<evidence type="ECO:0000256" key="5">
    <source>
        <dbReference type="ARBA" id="ARBA00023136"/>
    </source>
</evidence>
<dbReference type="EMBL" id="AB049136">
    <property type="protein sequence ID" value="BAB16415.1"/>
    <property type="molecule type" value="mRNA"/>
</dbReference>
<feature type="transmembrane region" description="Helical" evidence="6">
    <location>
        <begin position="158"/>
        <end position="176"/>
    </location>
</feature>